<dbReference type="InterPro" id="IPR050397">
    <property type="entry name" value="Env_Response_Regulators"/>
</dbReference>
<feature type="domain" description="Cyclic nucleotide-binding" evidence="5">
    <location>
        <begin position="9"/>
        <end position="130"/>
    </location>
</feature>
<dbReference type="PANTHER" id="PTHR24567:SF26">
    <property type="entry name" value="REGULATORY PROTEIN YEIL"/>
    <property type="match status" value="1"/>
</dbReference>
<dbReference type="InterPro" id="IPR036388">
    <property type="entry name" value="WH-like_DNA-bd_sf"/>
</dbReference>
<protein>
    <submittedName>
        <fullName evidence="7">Crp/Fnr family transcriptional regulator</fullName>
    </submittedName>
</protein>
<sequence>MVHLSNDGWLEGLTKEELQAVEEKGTFRSCRPRETVFYDGEKLTAYYLVVDGLISAYHQNSEGKKWVASLFSHGDLFPHVGLLNQARTYPASAETITSGTLFRLSRKAMAEILSTYPSVRAHLEQFLTEKNQELMTRISDSVFGTASGRLAAFLRKLVEKSGVRQADGRYLLKLNMTEQDIAEYIGVTPETVSRILRDLYDKRAAEKAGKGKLIIRPDRL</sequence>
<dbReference type="GO" id="GO:0005829">
    <property type="term" value="C:cytosol"/>
    <property type="evidence" value="ECO:0007669"/>
    <property type="project" value="TreeGrafter"/>
</dbReference>
<keyword evidence="2" id="KW-0238">DNA-binding</keyword>
<dbReference type="Pfam" id="PF13545">
    <property type="entry name" value="HTH_Crp_2"/>
    <property type="match status" value="1"/>
</dbReference>
<evidence type="ECO:0000259" key="5">
    <source>
        <dbReference type="PROSITE" id="PS50042"/>
    </source>
</evidence>
<dbReference type="InterPro" id="IPR012318">
    <property type="entry name" value="HTH_CRP"/>
</dbReference>
<gene>
    <name evidence="7" type="ORF">ABNN70_02295</name>
</gene>
<dbReference type="AlphaFoldDB" id="A0AAU8IGT6"/>
<organism evidence="7">
    <name type="scientific">Sporolactobacillus sp. Y61</name>
    <dbReference type="NCBI Taxonomy" id="3160863"/>
    <lineage>
        <taxon>Bacteria</taxon>
        <taxon>Bacillati</taxon>
        <taxon>Bacillota</taxon>
        <taxon>Bacilli</taxon>
        <taxon>Bacillales</taxon>
        <taxon>Sporolactobacillaceae</taxon>
        <taxon>Sporolactobacillus</taxon>
    </lineage>
</organism>
<keyword evidence="3" id="KW-0010">Activator</keyword>
<dbReference type="InterPro" id="IPR000595">
    <property type="entry name" value="cNMP-bd_dom"/>
</dbReference>
<feature type="domain" description="HTH crp-type" evidence="6">
    <location>
        <begin position="144"/>
        <end position="218"/>
    </location>
</feature>
<dbReference type="GO" id="GO:0003677">
    <property type="term" value="F:DNA binding"/>
    <property type="evidence" value="ECO:0007669"/>
    <property type="project" value="UniProtKB-KW"/>
</dbReference>
<dbReference type="InterPro" id="IPR014710">
    <property type="entry name" value="RmlC-like_jellyroll"/>
</dbReference>
<dbReference type="PROSITE" id="PS51063">
    <property type="entry name" value="HTH_CRP_2"/>
    <property type="match status" value="1"/>
</dbReference>
<dbReference type="CDD" id="cd00092">
    <property type="entry name" value="HTH_CRP"/>
    <property type="match status" value="1"/>
</dbReference>
<dbReference type="SMART" id="SM00100">
    <property type="entry name" value="cNMP"/>
    <property type="match status" value="1"/>
</dbReference>
<dbReference type="InterPro" id="IPR036390">
    <property type="entry name" value="WH_DNA-bd_sf"/>
</dbReference>
<dbReference type="EMBL" id="CP159510">
    <property type="protein sequence ID" value="XCJ17378.1"/>
    <property type="molecule type" value="Genomic_DNA"/>
</dbReference>
<proteinExistence type="predicted"/>
<dbReference type="SMART" id="SM00419">
    <property type="entry name" value="HTH_CRP"/>
    <property type="match status" value="1"/>
</dbReference>
<evidence type="ECO:0000259" key="6">
    <source>
        <dbReference type="PROSITE" id="PS51063"/>
    </source>
</evidence>
<dbReference type="PANTHER" id="PTHR24567">
    <property type="entry name" value="CRP FAMILY TRANSCRIPTIONAL REGULATORY PROTEIN"/>
    <property type="match status" value="1"/>
</dbReference>
<evidence type="ECO:0000256" key="3">
    <source>
        <dbReference type="ARBA" id="ARBA00023159"/>
    </source>
</evidence>
<dbReference type="Gene3D" id="1.10.10.10">
    <property type="entry name" value="Winged helix-like DNA-binding domain superfamily/Winged helix DNA-binding domain"/>
    <property type="match status" value="1"/>
</dbReference>
<reference evidence="7" key="1">
    <citation type="submission" date="2024-06" db="EMBL/GenBank/DDBJ databases">
        <authorList>
            <person name="Fan A."/>
            <person name="Zhang F.Y."/>
            <person name="Zhang L."/>
        </authorList>
    </citation>
    <scope>NUCLEOTIDE SEQUENCE</scope>
    <source>
        <strain evidence="7">Y61</strain>
    </source>
</reference>
<dbReference type="PROSITE" id="PS50042">
    <property type="entry name" value="CNMP_BINDING_3"/>
    <property type="match status" value="1"/>
</dbReference>
<dbReference type="SUPFAM" id="SSF51206">
    <property type="entry name" value="cAMP-binding domain-like"/>
    <property type="match status" value="1"/>
</dbReference>
<dbReference type="RefSeq" id="WP_353948626.1">
    <property type="nucleotide sequence ID" value="NZ_CP159510.1"/>
</dbReference>
<keyword evidence="1" id="KW-0805">Transcription regulation</keyword>
<dbReference type="InterPro" id="IPR018490">
    <property type="entry name" value="cNMP-bd_dom_sf"/>
</dbReference>
<keyword evidence="4" id="KW-0804">Transcription</keyword>
<dbReference type="CDD" id="cd00038">
    <property type="entry name" value="CAP_ED"/>
    <property type="match status" value="1"/>
</dbReference>
<dbReference type="GO" id="GO:0003700">
    <property type="term" value="F:DNA-binding transcription factor activity"/>
    <property type="evidence" value="ECO:0007669"/>
    <property type="project" value="TreeGrafter"/>
</dbReference>
<evidence type="ECO:0000313" key="7">
    <source>
        <dbReference type="EMBL" id="XCJ17378.1"/>
    </source>
</evidence>
<evidence type="ECO:0000256" key="4">
    <source>
        <dbReference type="ARBA" id="ARBA00023163"/>
    </source>
</evidence>
<evidence type="ECO:0000256" key="1">
    <source>
        <dbReference type="ARBA" id="ARBA00023015"/>
    </source>
</evidence>
<name>A0AAU8IGT6_9BACL</name>
<evidence type="ECO:0000256" key="2">
    <source>
        <dbReference type="ARBA" id="ARBA00023125"/>
    </source>
</evidence>
<dbReference type="Pfam" id="PF00027">
    <property type="entry name" value="cNMP_binding"/>
    <property type="match status" value="1"/>
</dbReference>
<dbReference type="PRINTS" id="PR00034">
    <property type="entry name" value="HTHCRP"/>
</dbReference>
<dbReference type="Gene3D" id="2.60.120.10">
    <property type="entry name" value="Jelly Rolls"/>
    <property type="match status" value="1"/>
</dbReference>
<accession>A0AAU8IGT6</accession>
<dbReference type="SUPFAM" id="SSF46785">
    <property type="entry name" value="Winged helix' DNA-binding domain"/>
    <property type="match status" value="1"/>
</dbReference>